<feature type="compositionally biased region" description="Polar residues" evidence="1">
    <location>
        <begin position="124"/>
        <end position="134"/>
    </location>
</feature>
<dbReference type="PANTHER" id="PTHR46411">
    <property type="entry name" value="FAMILY ATPASE, PUTATIVE-RELATED"/>
    <property type="match status" value="1"/>
</dbReference>
<dbReference type="InterPro" id="IPR027417">
    <property type="entry name" value="P-loop_NTPase"/>
</dbReference>
<dbReference type="SMART" id="SM00382">
    <property type="entry name" value="AAA"/>
    <property type="match status" value="1"/>
</dbReference>
<dbReference type="CDD" id="cd19481">
    <property type="entry name" value="RecA-like_protease"/>
    <property type="match status" value="1"/>
</dbReference>
<dbReference type="Proteomes" id="UP001480595">
    <property type="component" value="Unassembled WGS sequence"/>
</dbReference>
<gene>
    <name evidence="3" type="ORF">PG994_002298</name>
</gene>
<organism evidence="3 4">
    <name type="scientific">Apiospora phragmitis</name>
    <dbReference type="NCBI Taxonomy" id="2905665"/>
    <lineage>
        <taxon>Eukaryota</taxon>
        <taxon>Fungi</taxon>
        <taxon>Dikarya</taxon>
        <taxon>Ascomycota</taxon>
        <taxon>Pezizomycotina</taxon>
        <taxon>Sordariomycetes</taxon>
        <taxon>Xylariomycetidae</taxon>
        <taxon>Amphisphaeriales</taxon>
        <taxon>Apiosporaceae</taxon>
        <taxon>Apiospora</taxon>
    </lineage>
</organism>
<feature type="compositionally biased region" description="Basic and acidic residues" evidence="1">
    <location>
        <begin position="668"/>
        <end position="677"/>
    </location>
</feature>
<evidence type="ECO:0000313" key="4">
    <source>
        <dbReference type="Proteomes" id="UP001480595"/>
    </source>
</evidence>
<dbReference type="RefSeq" id="XP_066721848.1">
    <property type="nucleotide sequence ID" value="XM_066853707.1"/>
</dbReference>
<dbReference type="SUPFAM" id="SSF52540">
    <property type="entry name" value="P-loop containing nucleoside triphosphate hydrolases"/>
    <property type="match status" value="1"/>
</dbReference>
<evidence type="ECO:0000256" key="1">
    <source>
        <dbReference type="SAM" id="MobiDB-lite"/>
    </source>
</evidence>
<feature type="compositionally biased region" description="Basic and acidic residues" evidence="1">
    <location>
        <begin position="137"/>
        <end position="151"/>
    </location>
</feature>
<dbReference type="PANTHER" id="PTHR46411:SF2">
    <property type="entry name" value="AAA+ ATPASE DOMAIN-CONTAINING PROTEIN"/>
    <property type="match status" value="1"/>
</dbReference>
<feature type="region of interest" description="Disordered" evidence="1">
    <location>
        <begin position="664"/>
        <end position="689"/>
    </location>
</feature>
<dbReference type="Gene3D" id="3.40.50.300">
    <property type="entry name" value="P-loop containing nucleotide triphosphate hydrolases"/>
    <property type="match status" value="1"/>
</dbReference>
<dbReference type="EMBL" id="JAQQWL010000002">
    <property type="protein sequence ID" value="KAK8087324.1"/>
    <property type="molecule type" value="Genomic_DNA"/>
</dbReference>
<proteinExistence type="predicted"/>
<dbReference type="Pfam" id="PF00004">
    <property type="entry name" value="AAA"/>
    <property type="match status" value="1"/>
</dbReference>
<feature type="region of interest" description="Disordered" evidence="1">
    <location>
        <begin position="97"/>
        <end position="167"/>
    </location>
</feature>
<comment type="caution">
    <text evidence="3">The sequence shown here is derived from an EMBL/GenBank/DDBJ whole genome shotgun (WGS) entry which is preliminary data.</text>
</comment>
<feature type="compositionally biased region" description="Basic and acidic residues" evidence="1">
    <location>
        <begin position="99"/>
        <end position="114"/>
    </location>
</feature>
<name>A0ABR1WVY3_9PEZI</name>
<dbReference type="InterPro" id="IPR003959">
    <property type="entry name" value="ATPase_AAA_core"/>
</dbReference>
<dbReference type="InterPro" id="IPR003593">
    <property type="entry name" value="AAA+_ATPase"/>
</dbReference>
<protein>
    <recommendedName>
        <fullName evidence="2">AAA+ ATPase domain-containing protein</fullName>
    </recommendedName>
</protein>
<evidence type="ECO:0000313" key="3">
    <source>
        <dbReference type="EMBL" id="KAK8087324.1"/>
    </source>
</evidence>
<feature type="domain" description="AAA+ ATPase" evidence="2">
    <location>
        <begin position="730"/>
        <end position="853"/>
    </location>
</feature>
<reference evidence="3 4" key="1">
    <citation type="submission" date="2023-01" db="EMBL/GenBank/DDBJ databases">
        <title>Analysis of 21 Apiospora genomes using comparative genomics revels a genus with tremendous synthesis potential of carbohydrate active enzymes and secondary metabolites.</title>
        <authorList>
            <person name="Sorensen T."/>
        </authorList>
    </citation>
    <scope>NUCLEOTIDE SEQUENCE [LARGE SCALE GENOMIC DNA]</scope>
    <source>
        <strain evidence="3 4">CBS 135458</strain>
    </source>
</reference>
<dbReference type="GeneID" id="92086770"/>
<keyword evidence="4" id="KW-1185">Reference proteome</keyword>
<evidence type="ECO:0000259" key="2">
    <source>
        <dbReference type="SMART" id="SM00382"/>
    </source>
</evidence>
<accession>A0ABR1WVY3</accession>
<sequence>MILKLILLRSAAATNPFLKNKQYNVLFEFVEESKILARFFEGSDEVTEAEIIAIFDLYVEGFVDFWTRRAELCILHFPDALHPKSFRQSVEEALSGNIDAEKESVETEPKDPAKENNGPLANYASPTIADTSVSKPADYRTQRESSEERIGDSSNQSGEVEKYEDTRKEQLERGRIWNHLTISRDQTSASDFTRELLVTIFRTNIGPGDHGDEQFNLGPIPNVPLTSHQNLQQVTTHRQRILAYQQQPAYKNLLLGQQLRLQSLRKDCPSSSIPHLYTEPRSDSSETLSLEVYTIGTDEETGLLMDIDSTEAESSADVAAVQDDSNTERHVMDVGTKSENLLGRIALLAQENQALKGLQASAFRCERLYFLPEDTRPGAPMTGYLDEPNWVSGPSGNPALRCNLPEAEVAKALLATNDLPRRPVPTSELINLHHRDMIAAMEQFLAMQPNFSDDFPDHDIRRIPAPYLFWYHYRSSNALDRLSLKSGEFMKFLTSWIEENYAQKDVLVWEESHQVHATIAKDWLKQTSAPLLRQDNKEKEINWSKTETSSNRISSTWAVDSWHFGFDGEFHRNKFVISINIDVDEADKESSIKTLNRYPLRFASPRIKACLERRGKTFWKCRRQHLVSYEEEGAEHTNGERFMVDYKTYQRLHSSLVMTPARFSKTNRSAEDSERLSSEVMENDTPPPSPDIYVFPDTIPGYNIHTKKWALVKHQIASEQGTDIVNRKGNGLIILLHGGPGTGKTFTAETVAEMAEKPLFRVTCGDIGTKPAEVEKYLDLVLYLGKIWNCIVLIDEAEVFLEQRSLDNMERNALSVFLRVLEYYEGILILTSNRVGTFDEALKSRILMLLHLREPQRGPAHSDDQIARDEGFC</sequence>